<dbReference type="PANTHER" id="PTHR10696:SF51">
    <property type="entry name" value="TRIMETHYLLYSINE DIOXYGENASE, MITOCHONDRIAL"/>
    <property type="match status" value="1"/>
</dbReference>
<dbReference type="Pfam" id="PF06155">
    <property type="entry name" value="GBBH-like_N"/>
    <property type="match status" value="1"/>
</dbReference>
<keyword evidence="19" id="KW-1185">Reference proteome</keyword>
<comment type="cofactor">
    <cofactor evidence="1">
        <name>Fe(2+)</name>
        <dbReference type="ChEBI" id="CHEBI:29033"/>
    </cofactor>
</comment>
<sequence length="393" mass="44711">MAARVLTVSQHDGYLRVQFAENNEHADYHYFWLRHNCPCLNGCRHPDTRERVIDSIDVPIDIEPVSVQANANCITIHWPGEATPNGEGERHVSTFEASWLREHAYALNRVQAKAIAADVDRITLDYNDYVKQYGDSTGQLSEEGLHRYRVDCGLRLKVYGLVVVRNRGDDTEAIIADFITKDGEPIPTHFGRIEDLRTDNTTNDNTDQLGYTTAGVDLPPDQPFIQAPPPFQFLQCMRPADQGGDSYLADAFAVAEYIRNEKSTRAYGLLTTVPITFHRKQAKFESKVVAPLLTLSAHGAPQQIRYSYFSQAAHHLSFADMTEFYDAYNLFTKTIRDPRNQYRFALNTGDIVLYDNYRMVHARTPFIGSRWVRGVYLSKEDTWNTLLGSDLGY</sequence>
<evidence type="ECO:0000259" key="16">
    <source>
        <dbReference type="Pfam" id="PF02668"/>
    </source>
</evidence>
<protein>
    <recommendedName>
        <fullName evidence="5">trimethyllysine dioxygenase</fullName>
        <ecNumber evidence="5">1.14.11.8</ecNumber>
    </recommendedName>
    <alternativeName>
        <fullName evidence="12">Epsilon-trimethyllysine 2-oxoglutarate dioxygenase</fullName>
    </alternativeName>
    <alternativeName>
        <fullName evidence="11">TML hydroxylase</fullName>
    </alternativeName>
    <alternativeName>
        <fullName evidence="13">TML-alpha-ketoglutarate dioxygenase</fullName>
    </alternativeName>
</protein>
<dbReference type="Gene3D" id="3.30.2020.30">
    <property type="match status" value="1"/>
</dbReference>
<dbReference type="AlphaFoldDB" id="A0A261Y777"/>
<dbReference type="SUPFAM" id="SSF51197">
    <property type="entry name" value="Clavaminate synthase-like"/>
    <property type="match status" value="1"/>
</dbReference>
<dbReference type="GO" id="GO:0046872">
    <property type="term" value="F:metal ion binding"/>
    <property type="evidence" value="ECO:0007669"/>
    <property type="project" value="UniProtKB-KW"/>
</dbReference>
<evidence type="ECO:0000256" key="15">
    <source>
        <dbReference type="ARBA" id="ARBA00049334"/>
    </source>
</evidence>
<evidence type="ECO:0000256" key="14">
    <source>
        <dbReference type="ARBA" id="ARBA00046008"/>
    </source>
</evidence>
<dbReference type="InterPro" id="IPR038492">
    <property type="entry name" value="GBBH-like_N_sf"/>
</dbReference>
<comment type="caution">
    <text evidence="18">The sequence shown here is derived from an EMBL/GenBank/DDBJ whole genome shotgun (WGS) entry which is preliminary data.</text>
</comment>
<evidence type="ECO:0000256" key="11">
    <source>
        <dbReference type="ARBA" id="ARBA00030363"/>
    </source>
</evidence>
<name>A0A261Y777_9FUNG</name>
<evidence type="ECO:0000256" key="12">
    <source>
        <dbReference type="ARBA" id="ARBA00031778"/>
    </source>
</evidence>
<evidence type="ECO:0000259" key="17">
    <source>
        <dbReference type="Pfam" id="PF06155"/>
    </source>
</evidence>
<keyword evidence="9" id="KW-0560">Oxidoreductase</keyword>
<evidence type="ECO:0000256" key="3">
    <source>
        <dbReference type="ARBA" id="ARBA00005022"/>
    </source>
</evidence>
<evidence type="ECO:0000313" key="18">
    <source>
        <dbReference type="EMBL" id="OZJ06472.1"/>
    </source>
</evidence>
<dbReference type="GO" id="GO:0045329">
    <property type="term" value="P:carnitine biosynthetic process"/>
    <property type="evidence" value="ECO:0007669"/>
    <property type="project" value="UniProtKB-KW"/>
</dbReference>
<comment type="cofactor">
    <cofactor evidence="2">
        <name>L-ascorbate</name>
        <dbReference type="ChEBI" id="CHEBI:38290"/>
    </cofactor>
</comment>
<dbReference type="InterPro" id="IPR042098">
    <property type="entry name" value="TauD-like_sf"/>
</dbReference>
<evidence type="ECO:0000256" key="4">
    <source>
        <dbReference type="ARBA" id="ARBA00008654"/>
    </source>
</evidence>
<dbReference type="GO" id="GO:0050353">
    <property type="term" value="F:trimethyllysine dioxygenase activity"/>
    <property type="evidence" value="ECO:0007669"/>
    <property type="project" value="UniProtKB-EC"/>
</dbReference>
<keyword evidence="7" id="KW-0124">Carnitine biosynthesis</keyword>
<evidence type="ECO:0000256" key="9">
    <source>
        <dbReference type="ARBA" id="ARBA00023002"/>
    </source>
</evidence>
<dbReference type="Proteomes" id="UP000242875">
    <property type="component" value="Unassembled WGS sequence"/>
</dbReference>
<dbReference type="FunFam" id="3.30.2020.30:FF:000002">
    <property type="entry name" value="Putative gamma-butyrobetaine dioxygenase"/>
    <property type="match status" value="1"/>
</dbReference>
<comment type="pathway">
    <text evidence="3">Amine and polyamine biosynthesis; carnitine biosynthesis.</text>
</comment>
<evidence type="ECO:0000256" key="10">
    <source>
        <dbReference type="ARBA" id="ARBA00023004"/>
    </source>
</evidence>
<keyword evidence="10" id="KW-0408">Iron</keyword>
<gene>
    <name evidence="18" type="ORF">BZG36_00534</name>
</gene>
<evidence type="ECO:0000256" key="6">
    <source>
        <dbReference type="ARBA" id="ARBA00022723"/>
    </source>
</evidence>
<dbReference type="EC" id="1.14.11.8" evidence="5"/>
<evidence type="ECO:0000256" key="8">
    <source>
        <dbReference type="ARBA" id="ARBA00022964"/>
    </source>
</evidence>
<dbReference type="GO" id="GO:0005739">
    <property type="term" value="C:mitochondrion"/>
    <property type="evidence" value="ECO:0007669"/>
    <property type="project" value="TreeGrafter"/>
</dbReference>
<dbReference type="Pfam" id="PF02668">
    <property type="entry name" value="TauD"/>
    <property type="match status" value="1"/>
</dbReference>
<evidence type="ECO:0000256" key="1">
    <source>
        <dbReference type="ARBA" id="ARBA00001954"/>
    </source>
</evidence>
<comment type="catalytic activity">
    <reaction evidence="15">
        <text>N(6),N(6),N(6)-trimethyl-L-lysine + 2-oxoglutarate + O2 = (3S)-3-hydroxy-N(6),N(6),N(6)-trimethyl-L-lysine + succinate + CO2</text>
        <dbReference type="Rhea" id="RHEA:14181"/>
        <dbReference type="ChEBI" id="CHEBI:15379"/>
        <dbReference type="ChEBI" id="CHEBI:16526"/>
        <dbReference type="ChEBI" id="CHEBI:16810"/>
        <dbReference type="ChEBI" id="CHEBI:30031"/>
        <dbReference type="ChEBI" id="CHEBI:58100"/>
        <dbReference type="ChEBI" id="CHEBI:141499"/>
        <dbReference type="EC" id="1.14.11.8"/>
    </reaction>
</comment>
<dbReference type="Gene3D" id="3.60.130.10">
    <property type="entry name" value="Clavaminate synthase-like"/>
    <property type="match status" value="1"/>
</dbReference>
<feature type="domain" description="TauD/TfdA-like" evidence="16">
    <location>
        <begin position="157"/>
        <end position="376"/>
    </location>
</feature>
<dbReference type="InterPro" id="IPR050411">
    <property type="entry name" value="AlphaKG_dependent_hydroxylases"/>
</dbReference>
<evidence type="ECO:0000256" key="13">
    <source>
        <dbReference type="ARBA" id="ARBA00032283"/>
    </source>
</evidence>
<dbReference type="OrthoDB" id="408743at2759"/>
<comment type="similarity">
    <text evidence="4">Belongs to the gamma-BBH/TMLD family.</text>
</comment>
<dbReference type="PANTHER" id="PTHR10696">
    <property type="entry name" value="GAMMA-BUTYROBETAINE HYDROXYLASE-RELATED"/>
    <property type="match status" value="1"/>
</dbReference>
<comment type="function">
    <text evidence="14">Converts trimethyllysine (TML) into hydroxytrimethyllysine (HTML).</text>
</comment>
<proteinExistence type="inferred from homology"/>
<evidence type="ECO:0000256" key="5">
    <source>
        <dbReference type="ARBA" id="ARBA00012267"/>
    </source>
</evidence>
<evidence type="ECO:0000256" key="2">
    <source>
        <dbReference type="ARBA" id="ARBA00001961"/>
    </source>
</evidence>
<evidence type="ECO:0000313" key="19">
    <source>
        <dbReference type="Proteomes" id="UP000242875"/>
    </source>
</evidence>
<evidence type="ECO:0000256" key="7">
    <source>
        <dbReference type="ARBA" id="ARBA00022873"/>
    </source>
</evidence>
<organism evidence="18 19">
    <name type="scientific">Bifiguratus adelaidae</name>
    <dbReference type="NCBI Taxonomy" id="1938954"/>
    <lineage>
        <taxon>Eukaryota</taxon>
        <taxon>Fungi</taxon>
        <taxon>Fungi incertae sedis</taxon>
        <taxon>Mucoromycota</taxon>
        <taxon>Mucoromycotina</taxon>
        <taxon>Endogonomycetes</taxon>
        <taxon>Endogonales</taxon>
        <taxon>Endogonales incertae sedis</taxon>
        <taxon>Bifiguratus</taxon>
    </lineage>
</organism>
<dbReference type="InterPro" id="IPR003819">
    <property type="entry name" value="TauD/TfdA-like"/>
</dbReference>
<dbReference type="EMBL" id="MVBO01000003">
    <property type="protein sequence ID" value="OZJ06472.1"/>
    <property type="molecule type" value="Genomic_DNA"/>
</dbReference>
<feature type="domain" description="Gamma-butyrobetaine hydroxylase-like N-terminal" evidence="17">
    <location>
        <begin position="8"/>
        <end position="80"/>
    </location>
</feature>
<keyword evidence="6" id="KW-0479">Metal-binding</keyword>
<dbReference type="InterPro" id="IPR010376">
    <property type="entry name" value="GBBH-like_N"/>
</dbReference>
<keyword evidence="8" id="KW-0223">Dioxygenase</keyword>
<accession>A0A261Y777</accession>
<reference evidence="18 19" key="1">
    <citation type="journal article" date="2017" name="Mycologia">
        <title>Bifiguratus adelaidae, gen. et sp. nov., a new member of Mucoromycotina in endophytic and soil-dwelling habitats.</title>
        <authorList>
            <person name="Torres-Cruz T.J."/>
            <person name="Billingsley Tobias T.L."/>
            <person name="Almatruk M."/>
            <person name="Hesse C."/>
            <person name="Kuske C.R."/>
            <person name="Desiro A."/>
            <person name="Benucci G.M."/>
            <person name="Bonito G."/>
            <person name="Stajich J.E."/>
            <person name="Dunlap C."/>
            <person name="Arnold A.E."/>
            <person name="Porras-Alfaro A."/>
        </authorList>
    </citation>
    <scope>NUCLEOTIDE SEQUENCE [LARGE SCALE GENOMIC DNA]</scope>
    <source>
        <strain evidence="18 19">AZ0501</strain>
    </source>
</reference>